<reference evidence="4 5" key="1">
    <citation type="submission" date="2020-08" db="EMBL/GenBank/DDBJ databases">
        <title>A Genomic Blueprint of the Chicken Gut Microbiome.</title>
        <authorList>
            <person name="Gilroy R."/>
            <person name="Ravi A."/>
            <person name="Getino M."/>
            <person name="Pursley I."/>
            <person name="Horton D.L."/>
            <person name="Alikhan N.-F."/>
            <person name="Baker D."/>
            <person name="Gharbi K."/>
            <person name="Hall N."/>
            <person name="Watson M."/>
            <person name="Adriaenssens E.M."/>
            <person name="Foster-Nyarko E."/>
            <person name="Jarju S."/>
            <person name="Secka A."/>
            <person name="Antonio M."/>
            <person name="Oren A."/>
            <person name="Chaudhuri R."/>
            <person name="La Ragione R.M."/>
            <person name="Hildebrand F."/>
            <person name="Pallen M.J."/>
        </authorList>
    </citation>
    <scope>NUCLEOTIDE SEQUENCE [LARGE SCALE GENOMIC DNA]</scope>
    <source>
        <strain evidence="4 5">Sa3CVA3</strain>
    </source>
</reference>
<dbReference type="PROSITE" id="PS51186">
    <property type="entry name" value="GNAT"/>
    <property type="match status" value="1"/>
</dbReference>
<dbReference type="PANTHER" id="PTHR43877">
    <property type="entry name" value="AMINOALKYLPHOSPHONATE N-ACETYLTRANSFERASE-RELATED-RELATED"/>
    <property type="match status" value="1"/>
</dbReference>
<protein>
    <submittedName>
        <fullName evidence="4">GNAT family N-acetyltransferase</fullName>
    </submittedName>
</protein>
<keyword evidence="5" id="KW-1185">Reference proteome</keyword>
<dbReference type="Gene3D" id="3.40.630.30">
    <property type="match status" value="1"/>
</dbReference>
<evidence type="ECO:0000256" key="2">
    <source>
        <dbReference type="ARBA" id="ARBA00023315"/>
    </source>
</evidence>
<comment type="caution">
    <text evidence="4">The sequence shown here is derived from an EMBL/GenBank/DDBJ whole genome shotgun (WGS) entry which is preliminary data.</text>
</comment>
<organism evidence="4 5">
    <name type="scientific">Brevundimonas guildfordensis</name>
    <dbReference type="NCBI Taxonomy" id="2762241"/>
    <lineage>
        <taxon>Bacteria</taxon>
        <taxon>Pseudomonadati</taxon>
        <taxon>Pseudomonadota</taxon>
        <taxon>Alphaproteobacteria</taxon>
        <taxon>Caulobacterales</taxon>
        <taxon>Caulobacteraceae</taxon>
        <taxon>Brevundimonas</taxon>
    </lineage>
</organism>
<proteinExistence type="predicted"/>
<dbReference type="EMBL" id="JACSQU010000001">
    <property type="protein sequence ID" value="MBD7940626.1"/>
    <property type="molecule type" value="Genomic_DNA"/>
</dbReference>
<sequence>MIENSSPPLSIRWAKPDEYDSAAAFMTAAIQPDPGYISHGEIQTGLSTDGRSWVPDLAEKMRADFSEPGPDRRIVVAFEADSLVCVGVVLKCADERASYVVIEDIAVSPTARSGGIGRRVMSFVEDQARAWGADWAFMESGIRNDRAHAFFERLDYQPISKVFAKAL</sequence>
<dbReference type="InterPro" id="IPR050832">
    <property type="entry name" value="Bact_Acetyltransf"/>
</dbReference>
<dbReference type="InterPro" id="IPR000182">
    <property type="entry name" value="GNAT_dom"/>
</dbReference>
<evidence type="ECO:0000256" key="1">
    <source>
        <dbReference type="ARBA" id="ARBA00022679"/>
    </source>
</evidence>
<dbReference type="RefSeq" id="WP_191743025.1">
    <property type="nucleotide sequence ID" value="NZ_JACSQU010000001.1"/>
</dbReference>
<evidence type="ECO:0000259" key="3">
    <source>
        <dbReference type="PROSITE" id="PS51186"/>
    </source>
</evidence>
<dbReference type="Pfam" id="PF00583">
    <property type="entry name" value="Acetyltransf_1"/>
    <property type="match status" value="1"/>
</dbReference>
<keyword evidence="1" id="KW-0808">Transferase</keyword>
<keyword evidence="2" id="KW-0012">Acyltransferase</keyword>
<dbReference type="CDD" id="cd04301">
    <property type="entry name" value="NAT_SF"/>
    <property type="match status" value="1"/>
</dbReference>
<dbReference type="SUPFAM" id="SSF55729">
    <property type="entry name" value="Acyl-CoA N-acyltransferases (Nat)"/>
    <property type="match status" value="1"/>
</dbReference>
<evidence type="ECO:0000313" key="5">
    <source>
        <dbReference type="Proteomes" id="UP000638918"/>
    </source>
</evidence>
<name>A0ABR8QYN6_9CAUL</name>
<accession>A0ABR8QYN6</accession>
<dbReference type="Proteomes" id="UP000638918">
    <property type="component" value="Unassembled WGS sequence"/>
</dbReference>
<evidence type="ECO:0000313" key="4">
    <source>
        <dbReference type="EMBL" id="MBD7940626.1"/>
    </source>
</evidence>
<dbReference type="PANTHER" id="PTHR43877:SF2">
    <property type="entry name" value="AMINOALKYLPHOSPHONATE N-ACETYLTRANSFERASE-RELATED"/>
    <property type="match status" value="1"/>
</dbReference>
<gene>
    <name evidence="4" type="ORF">H9656_04425</name>
</gene>
<feature type="domain" description="N-acetyltransferase" evidence="3">
    <location>
        <begin position="32"/>
        <end position="167"/>
    </location>
</feature>
<dbReference type="InterPro" id="IPR016181">
    <property type="entry name" value="Acyl_CoA_acyltransferase"/>
</dbReference>